<feature type="domain" description="D-isomer specific 2-hydroxyacid dehydrogenase catalytic" evidence="4">
    <location>
        <begin position="34"/>
        <end position="352"/>
    </location>
</feature>
<dbReference type="Pfam" id="PF00389">
    <property type="entry name" value="2-Hacid_dh"/>
    <property type="match status" value="1"/>
</dbReference>
<dbReference type="PANTHER" id="PTHR10996">
    <property type="entry name" value="2-HYDROXYACID DEHYDROGENASE-RELATED"/>
    <property type="match status" value="1"/>
</dbReference>
<dbReference type="EMBL" id="RCMV01000841">
    <property type="protein sequence ID" value="KAG3212410.1"/>
    <property type="molecule type" value="Genomic_DNA"/>
</dbReference>
<dbReference type="GO" id="GO:0051287">
    <property type="term" value="F:NAD binding"/>
    <property type="evidence" value="ECO:0007669"/>
    <property type="project" value="InterPro"/>
</dbReference>
<dbReference type="Gene3D" id="3.40.50.720">
    <property type="entry name" value="NAD(P)-binding Rossmann-like Domain"/>
    <property type="match status" value="2"/>
</dbReference>
<evidence type="ECO:0000256" key="3">
    <source>
        <dbReference type="RuleBase" id="RU003719"/>
    </source>
</evidence>
<evidence type="ECO:0000313" key="8">
    <source>
        <dbReference type="EMBL" id="KAG3212410.1"/>
    </source>
</evidence>
<protein>
    <recommendedName>
        <fullName evidence="10">Glyoxylate reductase/hydroxypyruvate reductase</fullName>
    </recommendedName>
</protein>
<dbReference type="InterPro" id="IPR029753">
    <property type="entry name" value="D-isomer_DH_CS"/>
</dbReference>
<evidence type="ECO:0000313" key="6">
    <source>
        <dbReference type="EMBL" id="KAG2894291.1"/>
    </source>
</evidence>
<dbReference type="Pfam" id="PF02826">
    <property type="entry name" value="2-Hacid_dh_C"/>
    <property type="match status" value="1"/>
</dbReference>
<dbReference type="CDD" id="cd05301">
    <property type="entry name" value="GDH"/>
    <property type="match status" value="1"/>
</dbReference>
<evidence type="ECO:0000313" key="7">
    <source>
        <dbReference type="EMBL" id="KAG2967596.1"/>
    </source>
</evidence>
<dbReference type="Proteomes" id="UP000774804">
    <property type="component" value="Unassembled WGS sequence"/>
</dbReference>
<organism evidence="6 9">
    <name type="scientific">Phytophthora cactorum</name>
    <dbReference type="NCBI Taxonomy" id="29920"/>
    <lineage>
        <taxon>Eukaryota</taxon>
        <taxon>Sar</taxon>
        <taxon>Stramenopiles</taxon>
        <taxon>Oomycota</taxon>
        <taxon>Peronosporomycetes</taxon>
        <taxon>Peronosporales</taxon>
        <taxon>Peronosporaceae</taxon>
        <taxon>Phytophthora</taxon>
    </lineage>
</organism>
<dbReference type="VEuPathDB" id="FungiDB:PC110_g9570"/>
<dbReference type="EMBL" id="RCML01000921">
    <property type="protein sequence ID" value="KAG2967596.1"/>
    <property type="molecule type" value="Genomic_DNA"/>
</dbReference>
<evidence type="ECO:0000313" key="9">
    <source>
        <dbReference type="Proteomes" id="UP000774804"/>
    </source>
</evidence>
<dbReference type="SUPFAM" id="SSF52283">
    <property type="entry name" value="Formate/glycerate dehydrogenase catalytic domain-like"/>
    <property type="match status" value="1"/>
</dbReference>
<evidence type="ECO:0000259" key="5">
    <source>
        <dbReference type="Pfam" id="PF02826"/>
    </source>
</evidence>
<dbReference type="InterPro" id="IPR036291">
    <property type="entry name" value="NAD(P)-bd_dom_sf"/>
</dbReference>
<dbReference type="SUPFAM" id="SSF51735">
    <property type="entry name" value="NAD(P)-binding Rossmann-fold domains"/>
    <property type="match status" value="1"/>
</dbReference>
<keyword evidence="2 3" id="KW-0560">Oxidoreductase</keyword>
<dbReference type="InterPro" id="IPR006139">
    <property type="entry name" value="D-isomer_2_OHA_DH_cat_dom"/>
</dbReference>
<accession>A0A8T1B173</accession>
<sequence length="353" mass="37633">MRLLQAAAIPAPYSTSMSPPTAPRKIFFTRNWPYAIDLLRQRIGDSAAIEIDAFASEDTCISREELLQRVKGCSGIFCLYTDTIDAELLDAAGPSLRVVSTTSVGFNHIDVEACKARNIHVGHTPGVLDVAVAETAVALTFATQRRLLECAASAKNGEWGVWQPFQYCGSDITGSTVGVVGLGRIGTTYARMLKNGFNCKILYTGPREKPDMAKSLGGEPGSVGYVDMETLLRESDVVSLHQPLNESSRGSISAKELALMKPNAVLINTGRGELVDQDALVEALKSKTIAAAGLDATTPEPLPPSHPLFSLENCIILPHVGSASTKTRQVMAKIAVDNVLAGVTGEELPHAVC</sequence>
<evidence type="ECO:0000256" key="1">
    <source>
        <dbReference type="ARBA" id="ARBA00005854"/>
    </source>
</evidence>
<evidence type="ECO:0008006" key="10">
    <source>
        <dbReference type="Google" id="ProtNLM"/>
    </source>
</evidence>
<dbReference type="PROSITE" id="PS00671">
    <property type="entry name" value="D_2_HYDROXYACID_DH_3"/>
    <property type="match status" value="1"/>
</dbReference>
<dbReference type="FunFam" id="3.40.50.720:FF:000026">
    <property type="entry name" value="Glyoxylate/hydroxypyruvate reductase B"/>
    <property type="match status" value="1"/>
</dbReference>
<dbReference type="GO" id="GO:0005829">
    <property type="term" value="C:cytosol"/>
    <property type="evidence" value="ECO:0007669"/>
    <property type="project" value="TreeGrafter"/>
</dbReference>
<feature type="domain" description="D-isomer specific 2-hydroxyacid dehydrogenase NAD-binding" evidence="5">
    <location>
        <begin position="137"/>
        <end position="321"/>
    </location>
</feature>
<comment type="caution">
    <text evidence="6">The sequence shown here is derived from an EMBL/GenBank/DDBJ whole genome shotgun (WGS) entry which is preliminary data.</text>
</comment>
<dbReference type="GO" id="GO:0030267">
    <property type="term" value="F:glyoxylate reductase (NADPH) activity"/>
    <property type="evidence" value="ECO:0007669"/>
    <property type="project" value="TreeGrafter"/>
</dbReference>
<dbReference type="Proteomes" id="UP000697107">
    <property type="component" value="Unassembled WGS sequence"/>
</dbReference>
<dbReference type="InterPro" id="IPR050223">
    <property type="entry name" value="D-isomer_2-hydroxyacid_DH"/>
</dbReference>
<dbReference type="GO" id="GO:0016618">
    <property type="term" value="F:hydroxypyruvate reductase [NAD(P)H] activity"/>
    <property type="evidence" value="ECO:0007669"/>
    <property type="project" value="TreeGrafter"/>
</dbReference>
<name>A0A8T1B173_9STRA</name>
<dbReference type="EMBL" id="RCMI01000921">
    <property type="protein sequence ID" value="KAG2894291.1"/>
    <property type="molecule type" value="Genomic_DNA"/>
</dbReference>
<dbReference type="InterPro" id="IPR006140">
    <property type="entry name" value="D-isomer_DH_NAD-bd"/>
</dbReference>
<comment type="similarity">
    <text evidence="1 3">Belongs to the D-isomer specific 2-hydroxyacid dehydrogenase family.</text>
</comment>
<evidence type="ECO:0000256" key="2">
    <source>
        <dbReference type="ARBA" id="ARBA00023002"/>
    </source>
</evidence>
<evidence type="ECO:0000259" key="4">
    <source>
        <dbReference type="Pfam" id="PF00389"/>
    </source>
</evidence>
<dbReference type="AlphaFoldDB" id="A0A8T1B173"/>
<reference evidence="6" key="1">
    <citation type="submission" date="2018-10" db="EMBL/GenBank/DDBJ databases">
        <title>Effector identification in a new, highly contiguous assembly of the strawberry crown rot pathogen Phytophthora cactorum.</title>
        <authorList>
            <person name="Armitage A.D."/>
            <person name="Nellist C.F."/>
            <person name="Bates H."/>
            <person name="Vickerstaff R.J."/>
            <person name="Harrison R.J."/>
        </authorList>
    </citation>
    <scope>NUCLEOTIDE SEQUENCE</scope>
    <source>
        <strain evidence="6">4032</strain>
        <strain evidence="7">P415</strain>
        <strain evidence="8">P421</strain>
    </source>
</reference>
<proteinExistence type="inferred from homology"/>
<dbReference type="PANTHER" id="PTHR10996:SF257">
    <property type="entry name" value="GLYOXYLATE REDUCTASE 1"/>
    <property type="match status" value="1"/>
</dbReference>
<gene>
    <name evidence="6" type="ORF">PC115_g18178</name>
    <name evidence="7" type="ORF">PC118_g18480</name>
    <name evidence="8" type="ORF">PC129_g16640</name>
</gene>
<dbReference type="Proteomes" id="UP000760860">
    <property type="component" value="Unassembled WGS sequence"/>
</dbReference>